<evidence type="ECO:0000313" key="1">
    <source>
        <dbReference type="EMBL" id="CAB4655481.1"/>
    </source>
</evidence>
<sequence>MLFARALKELPTVKVADVAITGVWVNRFSRSTSETDNGAKCSVEKVGSYHNTKPSPSFNKVAAVVEISLTAPFTRARSAKTSVSIISSSADRNCVIAWALSRTRRIGDSRD</sequence>
<name>A0A6J6L0W0_9ZZZZ</name>
<accession>A0A6J6L0W0</accession>
<protein>
    <submittedName>
        <fullName evidence="1">Unannotated protein</fullName>
    </submittedName>
</protein>
<gene>
    <name evidence="1" type="ORF">UFOPK2275_00193</name>
</gene>
<dbReference type="AlphaFoldDB" id="A0A6J6L0W0"/>
<proteinExistence type="predicted"/>
<dbReference type="EMBL" id="CAEZWQ010000009">
    <property type="protein sequence ID" value="CAB4655481.1"/>
    <property type="molecule type" value="Genomic_DNA"/>
</dbReference>
<reference evidence="1" key="1">
    <citation type="submission" date="2020-05" db="EMBL/GenBank/DDBJ databases">
        <authorList>
            <person name="Chiriac C."/>
            <person name="Salcher M."/>
            <person name="Ghai R."/>
            <person name="Kavagutti S V."/>
        </authorList>
    </citation>
    <scope>NUCLEOTIDE SEQUENCE</scope>
</reference>
<organism evidence="1">
    <name type="scientific">freshwater metagenome</name>
    <dbReference type="NCBI Taxonomy" id="449393"/>
    <lineage>
        <taxon>unclassified sequences</taxon>
        <taxon>metagenomes</taxon>
        <taxon>ecological metagenomes</taxon>
    </lineage>
</organism>